<name>A0A7R8WPJ9_9CRUS</name>
<dbReference type="GO" id="GO:0005634">
    <property type="term" value="C:nucleus"/>
    <property type="evidence" value="ECO:0007669"/>
    <property type="project" value="UniProtKB-SubCell"/>
</dbReference>
<dbReference type="OrthoDB" id="8121657at2759"/>
<dbReference type="EMBL" id="OB674449">
    <property type="protein sequence ID" value="CAD7235741.1"/>
    <property type="molecule type" value="Genomic_DNA"/>
</dbReference>
<protein>
    <submittedName>
        <fullName evidence="2">Uncharacterized protein</fullName>
    </submittedName>
</protein>
<dbReference type="InterPro" id="IPR001584">
    <property type="entry name" value="Integrase_cat-core"/>
</dbReference>
<dbReference type="GO" id="GO:0015074">
    <property type="term" value="P:DNA integration"/>
    <property type="evidence" value="ECO:0007669"/>
    <property type="project" value="InterPro"/>
</dbReference>
<sequence>MLNTNTKIIKHKTGLLNLAEELGNVSKACQVMGYSRDTFYRYKSAVDEGGVEALLERTRRKPNMANRVDEVTEQAVIQSAIDFPAYGQARTSNELRKAGVFVSPSGVRSIWLRHNLANFKNRLKALEHRVANDNGIILTEAQVQALEKKKLDDQAHGEIETAHPGYLGSQDTFYVGTLKGDSMGPFGDLFADFIEMHLHRLGVGPGQNQSSAGAALWADGSEDVGVLIALIGRQAWPCAFPGPNADLSVLLADARFVLEPNLYRFAFGQIVRQRPFGTAGPEQGLDLPDQINTPPANHTIGFQIRSCLHDPGQFLHLVVIKETRPPGPLGIHQTIWAQLIETMYPIAQRLPVHPAHPGCLCPVHSVINRRQCQQSPYLAVVAASLGNPAQVTGTIVVSKVRKYFRRYYCKVAHAKLYTTKTPITSADLLNDQVLPFYEENELPVLRILTDRGTEYCGRPDKHDYQLFLAINDIDHTRTKVKHPQTNGICERFHKTILQEFYQVAFRKNLYETVEQLQADLDEWLHHYNTQRTHQGKMCCGRTPFETMIEGKQIWKEKFVDQI</sequence>
<dbReference type="InterPro" id="IPR036397">
    <property type="entry name" value="RNaseH_sf"/>
</dbReference>
<evidence type="ECO:0000313" key="2">
    <source>
        <dbReference type="EMBL" id="CAD7235741.1"/>
    </source>
</evidence>
<dbReference type="InterPro" id="IPR009057">
    <property type="entry name" value="Homeodomain-like_sf"/>
</dbReference>
<dbReference type="Gene3D" id="3.30.420.10">
    <property type="entry name" value="Ribonuclease H-like superfamily/Ribonuclease H"/>
    <property type="match status" value="1"/>
</dbReference>
<proteinExistence type="predicted"/>
<dbReference type="SUPFAM" id="SSF46689">
    <property type="entry name" value="Homeodomain-like"/>
    <property type="match status" value="1"/>
</dbReference>
<dbReference type="GO" id="GO:0003676">
    <property type="term" value="F:nucleic acid binding"/>
    <property type="evidence" value="ECO:0007669"/>
    <property type="project" value="InterPro"/>
</dbReference>
<dbReference type="PANTHER" id="PTHR46889">
    <property type="entry name" value="TRANSPOSASE INSF FOR INSERTION SEQUENCE IS3B-RELATED"/>
    <property type="match status" value="1"/>
</dbReference>
<evidence type="ECO:0000256" key="1">
    <source>
        <dbReference type="ARBA" id="ARBA00004123"/>
    </source>
</evidence>
<dbReference type="PROSITE" id="PS50994">
    <property type="entry name" value="INTEGRASE"/>
    <property type="match status" value="1"/>
</dbReference>
<comment type="subcellular location">
    <subcellularLocation>
        <location evidence="1">Nucleus</location>
    </subcellularLocation>
</comment>
<dbReference type="AlphaFoldDB" id="A0A7R8WPJ9"/>
<dbReference type="Pfam" id="PF13683">
    <property type="entry name" value="rve_3"/>
    <property type="match status" value="1"/>
</dbReference>
<accession>A0A7R8WPJ9</accession>
<dbReference type="InterPro" id="IPR012337">
    <property type="entry name" value="RNaseH-like_sf"/>
</dbReference>
<reference evidence="2" key="1">
    <citation type="submission" date="2020-11" db="EMBL/GenBank/DDBJ databases">
        <authorList>
            <person name="Tran Van P."/>
        </authorList>
    </citation>
    <scope>NUCLEOTIDE SEQUENCE</scope>
</reference>
<organism evidence="2">
    <name type="scientific">Cyprideis torosa</name>
    <dbReference type="NCBI Taxonomy" id="163714"/>
    <lineage>
        <taxon>Eukaryota</taxon>
        <taxon>Metazoa</taxon>
        <taxon>Ecdysozoa</taxon>
        <taxon>Arthropoda</taxon>
        <taxon>Crustacea</taxon>
        <taxon>Oligostraca</taxon>
        <taxon>Ostracoda</taxon>
        <taxon>Podocopa</taxon>
        <taxon>Podocopida</taxon>
        <taxon>Cytherocopina</taxon>
        <taxon>Cytheroidea</taxon>
        <taxon>Cytherideidae</taxon>
        <taxon>Cyprideis</taxon>
    </lineage>
</organism>
<dbReference type="InterPro" id="IPR050900">
    <property type="entry name" value="Transposase_IS3/IS150/IS904"/>
</dbReference>
<dbReference type="SUPFAM" id="SSF53098">
    <property type="entry name" value="Ribonuclease H-like"/>
    <property type="match status" value="1"/>
</dbReference>
<dbReference type="PANTHER" id="PTHR46889:SF4">
    <property type="entry name" value="TRANSPOSASE INSO FOR INSERTION SEQUENCE ELEMENT IS911B-RELATED"/>
    <property type="match status" value="1"/>
</dbReference>
<dbReference type="Pfam" id="PF13551">
    <property type="entry name" value="HTH_29"/>
    <property type="match status" value="1"/>
</dbReference>
<gene>
    <name evidence="2" type="ORF">CTOB1V02_LOCUS13556</name>
</gene>